<feature type="transmembrane region" description="Helical" evidence="8">
    <location>
        <begin position="117"/>
        <end position="136"/>
    </location>
</feature>
<dbReference type="SUPFAM" id="SSF103473">
    <property type="entry name" value="MFS general substrate transporter"/>
    <property type="match status" value="1"/>
</dbReference>
<dbReference type="InterPro" id="IPR005829">
    <property type="entry name" value="Sugar_transporter_CS"/>
</dbReference>
<evidence type="ECO:0000259" key="9">
    <source>
        <dbReference type="PROSITE" id="PS50850"/>
    </source>
</evidence>
<dbReference type="InterPro" id="IPR036259">
    <property type="entry name" value="MFS_trans_sf"/>
</dbReference>
<dbReference type="InterPro" id="IPR003663">
    <property type="entry name" value="Sugar/inositol_transpt"/>
</dbReference>
<proteinExistence type="inferred from homology"/>
<dbReference type="NCBIfam" id="TIGR00879">
    <property type="entry name" value="SP"/>
    <property type="match status" value="1"/>
</dbReference>
<dbReference type="GO" id="GO:0005351">
    <property type="term" value="F:carbohydrate:proton symporter activity"/>
    <property type="evidence" value="ECO:0007669"/>
    <property type="project" value="TreeGrafter"/>
</dbReference>
<evidence type="ECO:0000256" key="5">
    <source>
        <dbReference type="ARBA" id="ARBA00022989"/>
    </source>
</evidence>
<dbReference type="FunFam" id="1.20.1250.20:FF:000134">
    <property type="entry name" value="MFS sugar transporter protein"/>
    <property type="match status" value="1"/>
</dbReference>
<evidence type="ECO:0000313" key="10">
    <source>
        <dbReference type="EMBL" id="KAF2257849.1"/>
    </source>
</evidence>
<dbReference type="InterPro" id="IPR005828">
    <property type="entry name" value="MFS_sugar_transport-like"/>
</dbReference>
<keyword evidence="3 7" id="KW-0813">Transport</keyword>
<evidence type="ECO:0000256" key="3">
    <source>
        <dbReference type="ARBA" id="ARBA00022448"/>
    </source>
</evidence>
<comment type="caution">
    <text evidence="10">The sequence shown here is derived from an EMBL/GenBank/DDBJ whole genome shotgun (WGS) entry which is preliminary data.</text>
</comment>
<evidence type="ECO:0000256" key="8">
    <source>
        <dbReference type="SAM" id="Phobius"/>
    </source>
</evidence>
<dbReference type="OrthoDB" id="5399138at2759"/>
<feature type="domain" description="Major facilitator superfamily (MFS) profile" evidence="9">
    <location>
        <begin position="16"/>
        <end position="469"/>
    </location>
</feature>
<dbReference type="PANTHER" id="PTHR48022">
    <property type="entry name" value="PLASTIDIC GLUCOSE TRANSPORTER 4"/>
    <property type="match status" value="1"/>
</dbReference>
<dbReference type="InterPro" id="IPR050360">
    <property type="entry name" value="MFS_Sugar_Transporters"/>
</dbReference>
<dbReference type="PROSITE" id="PS00217">
    <property type="entry name" value="SUGAR_TRANSPORT_2"/>
    <property type="match status" value="1"/>
</dbReference>
<feature type="transmembrane region" description="Helical" evidence="8">
    <location>
        <begin position="54"/>
        <end position="74"/>
    </location>
</feature>
<feature type="transmembrane region" description="Helical" evidence="8">
    <location>
        <begin position="12"/>
        <end position="34"/>
    </location>
</feature>
<organism evidence="10 11">
    <name type="scientific">Lojkania enalia</name>
    <dbReference type="NCBI Taxonomy" id="147567"/>
    <lineage>
        <taxon>Eukaryota</taxon>
        <taxon>Fungi</taxon>
        <taxon>Dikarya</taxon>
        <taxon>Ascomycota</taxon>
        <taxon>Pezizomycotina</taxon>
        <taxon>Dothideomycetes</taxon>
        <taxon>Pleosporomycetidae</taxon>
        <taxon>Pleosporales</taxon>
        <taxon>Pleosporales incertae sedis</taxon>
        <taxon>Lojkania</taxon>
    </lineage>
</organism>
<sequence length="501" mass="53680">MRALSDFRWPSQYIFSSILCSVGGLLFGMDTSIIGPVTVMDRYIADFGTASATVHGLIISSILIPAAISSFFAGRVADAVGRPKGISIGGLIFGIGAALESGAVHLAMFVVGRVIEGIGEGIFLGNLVVYICEIAPPRRRGPLTSGPQLLNTVGLVVGFFTCYGSRNMDSSLAWRLPFALLAALSFLFAAASLVWLPESPRWLLLRRREAEASRAWDVLGVRSADREKADQGDERAVTVAANSTDSADHLSPTVIPPSVPIKEKSSLLDAFAPDVRARTMLGVFVLGMQQMSGIDGILYYAPLLFERAGLTSSSVSFLASGVSAIVIFSVTIPALIWADKWGRRQSTICGGLGLSAIMFLMGGLYAGNAVHDSYGAGRWVIIVSIYLFAVVFCISWAVGIKIYVAESQPQRTRASATSLAHGSNWITNFLVALTTPILLDRSSYGAYFLFGGCTLLTAVVCLIWMPETKGKSLDEIEVAFTRKAPGTRTLFMSARSLFKGR</sequence>
<feature type="transmembrane region" description="Helical" evidence="8">
    <location>
        <begin position="86"/>
        <end position="111"/>
    </location>
</feature>
<dbReference type="PROSITE" id="PS00216">
    <property type="entry name" value="SUGAR_TRANSPORT_1"/>
    <property type="match status" value="1"/>
</dbReference>
<keyword evidence="5 8" id="KW-1133">Transmembrane helix</keyword>
<dbReference type="PROSITE" id="PS50850">
    <property type="entry name" value="MFS"/>
    <property type="match status" value="1"/>
</dbReference>
<evidence type="ECO:0000256" key="6">
    <source>
        <dbReference type="ARBA" id="ARBA00023136"/>
    </source>
</evidence>
<dbReference type="GO" id="GO:0016020">
    <property type="term" value="C:membrane"/>
    <property type="evidence" value="ECO:0007669"/>
    <property type="project" value="UniProtKB-SubCell"/>
</dbReference>
<feature type="transmembrane region" description="Helical" evidence="8">
    <location>
        <begin position="348"/>
        <end position="367"/>
    </location>
</feature>
<dbReference type="EMBL" id="ML986834">
    <property type="protein sequence ID" value="KAF2257849.1"/>
    <property type="molecule type" value="Genomic_DNA"/>
</dbReference>
<accession>A0A9P4N0N0</accession>
<evidence type="ECO:0000256" key="4">
    <source>
        <dbReference type="ARBA" id="ARBA00022692"/>
    </source>
</evidence>
<protein>
    <submittedName>
        <fullName evidence="10">Transporter</fullName>
    </submittedName>
</protein>
<comment type="subcellular location">
    <subcellularLocation>
        <location evidence="1">Membrane</location>
        <topology evidence="1">Multi-pass membrane protein</topology>
    </subcellularLocation>
</comment>
<feature type="transmembrane region" description="Helical" evidence="8">
    <location>
        <begin position="148"/>
        <end position="166"/>
    </location>
</feature>
<keyword evidence="11" id="KW-1185">Reference proteome</keyword>
<feature type="transmembrane region" description="Helical" evidence="8">
    <location>
        <begin position="313"/>
        <end position="336"/>
    </location>
</feature>
<dbReference type="PRINTS" id="PR00171">
    <property type="entry name" value="SUGRTRNSPORT"/>
</dbReference>
<reference evidence="11" key="1">
    <citation type="journal article" date="2020" name="Stud. Mycol.">
        <title>101 Dothideomycetes genomes: A test case for predicting lifestyles and emergence of pathogens.</title>
        <authorList>
            <person name="Haridas S."/>
            <person name="Albert R."/>
            <person name="Binder M."/>
            <person name="Bloem J."/>
            <person name="LaButti K."/>
            <person name="Salamov A."/>
            <person name="Andreopoulos B."/>
            <person name="Baker S."/>
            <person name="Barry K."/>
            <person name="Bills G."/>
            <person name="Bluhm B."/>
            <person name="Cannon C."/>
            <person name="Castanera R."/>
            <person name="Culley D."/>
            <person name="Daum C."/>
            <person name="Ezra D."/>
            <person name="Gonzalez J."/>
            <person name="Henrissat B."/>
            <person name="Kuo A."/>
            <person name="Liang C."/>
            <person name="Lipzen A."/>
            <person name="Lutzoni F."/>
            <person name="Magnuson J."/>
            <person name="Mondo S."/>
            <person name="Nolan M."/>
            <person name="Ohm R."/>
            <person name="Pangilinan J."/>
            <person name="Park H.-J."/>
            <person name="Ramirez L."/>
            <person name="Alfaro M."/>
            <person name="Sun H."/>
            <person name="Tritt A."/>
            <person name="Yoshinaga Y."/>
            <person name="Zwiers L.-H."/>
            <person name="Turgeon B."/>
            <person name="Goodwin S."/>
            <person name="Spatafora J."/>
            <person name="Crous P."/>
            <person name="Grigoriev I."/>
        </authorList>
    </citation>
    <scope>NUCLEOTIDE SEQUENCE [LARGE SCALE GENOMIC DNA]</scope>
    <source>
        <strain evidence="11">CBS 304.66</strain>
    </source>
</reference>
<evidence type="ECO:0000256" key="2">
    <source>
        <dbReference type="ARBA" id="ARBA00010992"/>
    </source>
</evidence>
<dbReference type="AlphaFoldDB" id="A0A9P4N0N0"/>
<feature type="transmembrane region" description="Helical" evidence="8">
    <location>
        <begin position="444"/>
        <end position="465"/>
    </location>
</feature>
<feature type="transmembrane region" description="Helical" evidence="8">
    <location>
        <begin position="172"/>
        <end position="196"/>
    </location>
</feature>
<evidence type="ECO:0000256" key="1">
    <source>
        <dbReference type="ARBA" id="ARBA00004141"/>
    </source>
</evidence>
<evidence type="ECO:0000256" key="7">
    <source>
        <dbReference type="RuleBase" id="RU003346"/>
    </source>
</evidence>
<feature type="transmembrane region" description="Helical" evidence="8">
    <location>
        <begin position="416"/>
        <end position="438"/>
    </location>
</feature>
<dbReference type="Pfam" id="PF00083">
    <property type="entry name" value="Sugar_tr"/>
    <property type="match status" value="1"/>
</dbReference>
<keyword evidence="4 8" id="KW-0812">Transmembrane</keyword>
<feature type="transmembrane region" description="Helical" evidence="8">
    <location>
        <begin position="379"/>
        <end position="404"/>
    </location>
</feature>
<dbReference type="Proteomes" id="UP000800093">
    <property type="component" value="Unassembled WGS sequence"/>
</dbReference>
<name>A0A9P4N0N0_9PLEO</name>
<dbReference type="Gene3D" id="1.20.1250.20">
    <property type="entry name" value="MFS general substrate transporter like domains"/>
    <property type="match status" value="1"/>
</dbReference>
<feature type="transmembrane region" description="Helical" evidence="8">
    <location>
        <begin position="281"/>
        <end position="301"/>
    </location>
</feature>
<dbReference type="PANTHER" id="PTHR48022:SF2">
    <property type="entry name" value="PLASTIDIC GLUCOSE TRANSPORTER 4"/>
    <property type="match status" value="1"/>
</dbReference>
<dbReference type="InterPro" id="IPR020846">
    <property type="entry name" value="MFS_dom"/>
</dbReference>
<gene>
    <name evidence="10" type="ORF">CC78DRAFT_481338</name>
</gene>
<evidence type="ECO:0000313" key="11">
    <source>
        <dbReference type="Proteomes" id="UP000800093"/>
    </source>
</evidence>
<keyword evidence="6 8" id="KW-0472">Membrane</keyword>
<comment type="similarity">
    <text evidence="2 7">Belongs to the major facilitator superfamily. Sugar transporter (TC 2.A.1.1) family.</text>
</comment>